<dbReference type="Proteomes" id="UP000243847">
    <property type="component" value="Chromosome sequence1"/>
</dbReference>
<dbReference type="EMBL" id="AP017457">
    <property type="protein sequence ID" value="BAU99837.1"/>
    <property type="molecule type" value="Genomic_DNA"/>
</dbReference>
<evidence type="ECO:0000256" key="1">
    <source>
        <dbReference type="SAM" id="Phobius"/>
    </source>
</evidence>
<evidence type="ECO:0008006" key="4">
    <source>
        <dbReference type="Google" id="ProtNLM"/>
    </source>
</evidence>
<dbReference type="AlphaFoldDB" id="A0A173LYA0"/>
<dbReference type="GeneID" id="80452486"/>
<feature type="transmembrane region" description="Helical" evidence="1">
    <location>
        <begin position="42"/>
        <end position="65"/>
    </location>
</feature>
<sequence>MSTPSRKITALVRWGISAWVFAAIATQIWSEVANDAFYPEKYFSYFTIQSSLINIVAFAVGGWLAWTRVQDTRLFTIVRVSVFSYAIVTGVVYNLLLRNIPSEGYEPPAWCNESTHVWVPIVIVLEWLFASGRIALRLRAMWWALLYPLAWVAFTVIRGMITGWWPYPFLEPDGPNGVGGVVAYIFGIAAFMAFNAFIALLIARVWARLRSQPLHP</sequence>
<dbReference type="InterPro" id="IPR049713">
    <property type="entry name" value="Pr6Pr-like"/>
</dbReference>
<dbReference type="OrthoDB" id="9809977at2"/>
<feature type="transmembrane region" description="Helical" evidence="1">
    <location>
        <begin position="77"/>
        <end position="97"/>
    </location>
</feature>
<proteinExistence type="predicted"/>
<dbReference type="KEGG" id="amin:AUMI_112950"/>
<feature type="transmembrane region" description="Helical" evidence="1">
    <location>
        <begin position="117"/>
        <end position="136"/>
    </location>
</feature>
<gene>
    <name evidence="2" type="ORF">AUMI_112950</name>
</gene>
<organism evidence="2 3">
    <name type="scientific">Aurantimicrobium minutum</name>
    <dbReference type="NCBI Taxonomy" id="708131"/>
    <lineage>
        <taxon>Bacteria</taxon>
        <taxon>Bacillati</taxon>
        <taxon>Actinomycetota</taxon>
        <taxon>Actinomycetes</taxon>
        <taxon>Micrococcales</taxon>
        <taxon>Microbacteriaceae</taxon>
        <taxon>Aurantimicrobium</taxon>
    </lineage>
</organism>
<feature type="transmembrane region" description="Helical" evidence="1">
    <location>
        <begin position="143"/>
        <end position="161"/>
    </location>
</feature>
<evidence type="ECO:0000313" key="3">
    <source>
        <dbReference type="Proteomes" id="UP000243847"/>
    </source>
</evidence>
<dbReference type="RefSeq" id="WP_096382717.1">
    <property type="nucleotide sequence ID" value="NZ_AP017457.1"/>
</dbReference>
<feature type="transmembrane region" description="Helical" evidence="1">
    <location>
        <begin position="12"/>
        <end position="30"/>
    </location>
</feature>
<feature type="transmembrane region" description="Helical" evidence="1">
    <location>
        <begin position="181"/>
        <end position="203"/>
    </location>
</feature>
<dbReference type="NCBIfam" id="NF038065">
    <property type="entry name" value="Pr6Pr"/>
    <property type="match status" value="1"/>
</dbReference>
<keyword evidence="1" id="KW-0812">Transmembrane</keyword>
<reference evidence="2 3" key="1">
    <citation type="journal article" date="2016" name="Genome Announc.">
        <title>Complete Genome Sequence of Aurantimicrobium minutum Type Strain KNCT, a Planktonic Ultramicrobacterium Isolated from River Water.</title>
        <authorList>
            <person name="Nakai R."/>
            <person name="Fujisawa T."/>
            <person name="Nakamura Y."/>
            <person name="Nishide H."/>
            <person name="Uchiyama I."/>
            <person name="Baba T."/>
            <person name="Toyoda A."/>
            <person name="Fujiyama A."/>
            <person name="Naganuma T."/>
            <person name="Niki H."/>
        </authorList>
    </citation>
    <scope>NUCLEOTIDE SEQUENCE [LARGE SCALE GENOMIC DNA]</scope>
    <source>
        <strain evidence="2 3">KNC</strain>
    </source>
</reference>
<name>A0A173LYA0_9MICO</name>
<keyword evidence="1" id="KW-1133">Transmembrane helix</keyword>
<accession>A0A173LYA0</accession>
<keyword evidence="1" id="KW-0472">Membrane</keyword>
<protein>
    <recommendedName>
        <fullName evidence="4">FAR-17a/AIG1-like protein</fullName>
    </recommendedName>
</protein>
<evidence type="ECO:0000313" key="2">
    <source>
        <dbReference type="EMBL" id="BAU99837.1"/>
    </source>
</evidence>